<evidence type="ECO:0000313" key="8">
    <source>
        <dbReference type="Proteomes" id="UP000467700"/>
    </source>
</evidence>
<organism evidence="7 8">
    <name type="scientific">Cyclocybe aegerita</name>
    <name type="common">Black poplar mushroom</name>
    <name type="synonym">Agrocybe aegerita</name>
    <dbReference type="NCBI Taxonomy" id="1973307"/>
    <lineage>
        <taxon>Eukaryota</taxon>
        <taxon>Fungi</taxon>
        <taxon>Dikarya</taxon>
        <taxon>Basidiomycota</taxon>
        <taxon>Agaricomycotina</taxon>
        <taxon>Agaricomycetes</taxon>
        <taxon>Agaricomycetidae</taxon>
        <taxon>Agaricales</taxon>
        <taxon>Agaricineae</taxon>
        <taxon>Bolbitiaceae</taxon>
        <taxon>Cyclocybe</taxon>
    </lineage>
</organism>
<dbReference type="GO" id="GO:0006629">
    <property type="term" value="P:lipid metabolic process"/>
    <property type="evidence" value="ECO:0007669"/>
    <property type="project" value="InterPro"/>
</dbReference>
<feature type="signal peptide" evidence="5">
    <location>
        <begin position="1"/>
        <end position="21"/>
    </location>
</feature>
<comment type="catalytic activity">
    <reaction evidence="3">
        <text>a diacylglycerol + H2O = a monoacylglycerol + a fatty acid + H(+)</text>
        <dbReference type="Rhea" id="RHEA:32731"/>
        <dbReference type="ChEBI" id="CHEBI:15377"/>
        <dbReference type="ChEBI" id="CHEBI:15378"/>
        <dbReference type="ChEBI" id="CHEBI:17408"/>
        <dbReference type="ChEBI" id="CHEBI:18035"/>
        <dbReference type="ChEBI" id="CHEBI:28868"/>
    </reaction>
</comment>
<dbReference type="OrthoDB" id="426718at2759"/>
<name>A0A8S0WJV6_CYCAE</name>
<keyword evidence="5" id="KW-0732">Signal</keyword>
<feature type="chain" id="PRO_5035899721" description="Fungal lipase-type domain-containing protein" evidence="5">
    <location>
        <begin position="22"/>
        <end position="304"/>
    </location>
</feature>
<protein>
    <recommendedName>
        <fullName evidence="6">Fungal lipase-type domain-containing protein</fullName>
    </recommendedName>
</protein>
<evidence type="ECO:0000256" key="4">
    <source>
        <dbReference type="ARBA" id="ARBA00048461"/>
    </source>
</evidence>
<comment type="similarity">
    <text evidence="2">Belongs to the AB hydrolase superfamily. Lipase family. Class 3 subfamily.</text>
</comment>
<dbReference type="InterPro" id="IPR051218">
    <property type="entry name" value="Sec_MonoDiacylglyc_Lipase"/>
</dbReference>
<evidence type="ECO:0000256" key="3">
    <source>
        <dbReference type="ARBA" id="ARBA00047591"/>
    </source>
</evidence>
<accession>A0A8S0WJV6</accession>
<sequence>MRFSTFSRFLSALGLVGVSYAAPTALQERAATALSSSELASFAPFTQFARAAYCPNGLKTWTCGAACNANSDFQVTLTGGDGNEIQIYYVGFSPSQNSIIVAHEGTDPTQFLSLLTDANIVLASLSTSLFPGVTSGTQVHSGFRDQHAKTASVILTEVKRLMALKNTKNVALVGHSLGGALAELDALFLTLNLPSGTAIKAVTYGTPRVGNALFASLIDSKVLDFKRINNKDDIIPIVPGRFLGFSHPHGEVHILGPGRAVACSGDDNATDADCQIQSVPNIFEGNILDHLGPYEGISISTLAC</sequence>
<dbReference type="SUPFAM" id="SSF53474">
    <property type="entry name" value="alpha/beta-Hydrolases"/>
    <property type="match status" value="1"/>
</dbReference>
<dbReference type="InterPro" id="IPR002921">
    <property type="entry name" value="Fungal_lipase-type"/>
</dbReference>
<evidence type="ECO:0000256" key="1">
    <source>
        <dbReference type="ARBA" id="ARBA00023157"/>
    </source>
</evidence>
<comment type="caution">
    <text evidence="7">The sequence shown here is derived from an EMBL/GenBank/DDBJ whole genome shotgun (WGS) entry which is preliminary data.</text>
</comment>
<evidence type="ECO:0000256" key="2">
    <source>
        <dbReference type="ARBA" id="ARBA00043996"/>
    </source>
</evidence>
<dbReference type="InterPro" id="IPR029058">
    <property type="entry name" value="AB_hydrolase_fold"/>
</dbReference>
<dbReference type="Gene3D" id="3.40.50.1820">
    <property type="entry name" value="alpha/beta hydrolase"/>
    <property type="match status" value="1"/>
</dbReference>
<feature type="domain" description="Fungal lipase-type" evidence="6">
    <location>
        <begin position="101"/>
        <end position="241"/>
    </location>
</feature>
<proteinExistence type="inferred from homology"/>
<evidence type="ECO:0000256" key="5">
    <source>
        <dbReference type="SAM" id="SignalP"/>
    </source>
</evidence>
<comment type="catalytic activity">
    <reaction evidence="4">
        <text>a monoacylglycerol + H2O = glycerol + a fatty acid + H(+)</text>
        <dbReference type="Rhea" id="RHEA:15245"/>
        <dbReference type="ChEBI" id="CHEBI:15377"/>
        <dbReference type="ChEBI" id="CHEBI:15378"/>
        <dbReference type="ChEBI" id="CHEBI:17408"/>
        <dbReference type="ChEBI" id="CHEBI:17754"/>
        <dbReference type="ChEBI" id="CHEBI:28868"/>
    </reaction>
</comment>
<evidence type="ECO:0000313" key="7">
    <source>
        <dbReference type="EMBL" id="CAA7259111.1"/>
    </source>
</evidence>
<dbReference type="AlphaFoldDB" id="A0A8S0WJV6"/>
<reference evidence="7 8" key="1">
    <citation type="submission" date="2020-01" db="EMBL/GenBank/DDBJ databases">
        <authorList>
            <person name="Gupta K D."/>
        </authorList>
    </citation>
    <scope>NUCLEOTIDE SEQUENCE [LARGE SCALE GENOMIC DNA]</scope>
</reference>
<dbReference type="CDD" id="cd00519">
    <property type="entry name" value="Lipase_3"/>
    <property type="match status" value="1"/>
</dbReference>
<evidence type="ECO:0000259" key="6">
    <source>
        <dbReference type="Pfam" id="PF01764"/>
    </source>
</evidence>
<dbReference type="EMBL" id="CACVBS010000013">
    <property type="protein sequence ID" value="CAA7259111.1"/>
    <property type="molecule type" value="Genomic_DNA"/>
</dbReference>
<gene>
    <name evidence="7" type="ORF">AAE3_LOCUS1357</name>
</gene>
<dbReference type="PANTHER" id="PTHR45856:SF25">
    <property type="entry name" value="FUNGAL LIPASE-LIKE DOMAIN-CONTAINING PROTEIN"/>
    <property type="match status" value="1"/>
</dbReference>
<dbReference type="Pfam" id="PF01764">
    <property type="entry name" value="Lipase_3"/>
    <property type="match status" value="1"/>
</dbReference>
<dbReference type="PANTHER" id="PTHR45856">
    <property type="entry name" value="ALPHA/BETA-HYDROLASES SUPERFAMILY PROTEIN"/>
    <property type="match status" value="1"/>
</dbReference>
<dbReference type="Proteomes" id="UP000467700">
    <property type="component" value="Unassembled WGS sequence"/>
</dbReference>
<keyword evidence="1" id="KW-1015">Disulfide bond</keyword>
<keyword evidence="8" id="KW-1185">Reference proteome</keyword>